<dbReference type="CDD" id="cd05233">
    <property type="entry name" value="SDR_c"/>
    <property type="match status" value="1"/>
</dbReference>
<evidence type="ECO:0000313" key="3">
    <source>
        <dbReference type="Proteomes" id="UP000076857"/>
    </source>
</evidence>
<dbReference type="SUPFAM" id="SSF51735">
    <property type="entry name" value="NAD(P)-binding Rossmann-fold domains"/>
    <property type="match status" value="1"/>
</dbReference>
<dbReference type="InterPro" id="IPR050259">
    <property type="entry name" value="SDR"/>
</dbReference>
<dbReference type="InterPro" id="IPR036291">
    <property type="entry name" value="NAD(P)-bd_dom_sf"/>
</dbReference>
<proteinExistence type="inferred from homology"/>
<sequence>MSKVVVITGGNSGIGEACAWKFAREQYTVIVCGRDHVRNLRVCEGINREMACAHSYSVDLRSPTELTDLFKQLALDHPPINCLVNSIGIDGRSFTMTEDYPEADFDDVMSTNVRAPWQCMKAVLPAMREAGHGTIVNVASLAGLNASVTGGSVYTASKHALVGITRAVAKEYAPYGVRVNAVCPGFVSTPLAKHVLGSKFDSVCASQPMRRVCEAHEVAELVYWLSSEAASYVTGVAVPIDGGFRA</sequence>
<dbReference type="InterPro" id="IPR020904">
    <property type="entry name" value="Sc_DH/Rdtase_CS"/>
</dbReference>
<name>A0AAP9N1D2_PSEPU</name>
<evidence type="ECO:0000313" key="2">
    <source>
        <dbReference type="EMBL" id="QJQ11777.1"/>
    </source>
</evidence>
<dbReference type="RefSeq" id="WP_081238126.1">
    <property type="nucleotide sequence ID" value="NZ_CP050951.1"/>
</dbReference>
<comment type="similarity">
    <text evidence="1">Belongs to the short-chain dehydrogenases/reductases (SDR) family.</text>
</comment>
<dbReference type="FunFam" id="3.40.50.720:FF:000084">
    <property type="entry name" value="Short-chain dehydrogenase reductase"/>
    <property type="match status" value="1"/>
</dbReference>
<reference evidence="2 3" key="2">
    <citation type="submission" date="2020-04" db="EMBL/GenBank/DDBJ databases">
        <title>Complete genome sequence of Pseudomonas putida strain JQ581.</title>
        <authorList>
            <person name="Mu Y."/>
        </authorList>
    </citation>
    <scope>NUCLEOTIDE SEQUENCE [LARGE SCALE GENOMIC DNA]</scope>
    <source>
        <strain evidence="2 3">JQ581</strain>
    </source>
</reference>
<evidence type="ECO:0000256" key="1">
    <source>
        <dbReference type="ARBA" id="ARBA00006484"/>
    </source>
</evidence>
<dbReference type="Proteomes" id="UP000076857">
    <property type="component" value="Chromosome"/>
</dbReference>
<organism evidence="2 3">
    <name type="scientific">Pseudomonas putida</name>
    <name type="common">Arthrobacter siderocapsulatus</name>
    <dbReference type="NCBI Taxonomy" id="303"/>
    <lineage>
        <taxon>Bacteria</taxon>
        <taxon>Pseudomonadati</taxon>
        <taxon>Pseudomonadota</taxon>
        <taxon>Gammaproteobacteria</taxon>
        <taxon>Pseudomonadales</taxon>
        <taxon>Pseudomonadaceae</taxon>
        <taxon>Pseudomonas</taxon>
    </lineage>
</organism>
<gene>
    <name evidence="2" type="ORF">A3L25_021000</name>
</gene>
<reference evidence="2 3" key="1">
    <citation type="submission" date="2016-04" db="EMBL/GenBank/DDBJ databases">
        <authorList>
            <person name="Qiu J."/>
        </authorList>
    </citation>
    <scope>NUCLEOTIDE SEQUENCE [LARGE SCALE GENOMIC DNA]</scope>
    <source>
        <strain evidence="2 3">JQ581</strain>
    </source>
</reference>
<dbReference type="EMBL" id="CP050951">
    <property type="protein sequence ID" value="QJQ11777.1"/>
    <property type="molecule type" value="Genomic_DNA"/>
</dbReference>
<dbReference type="PRINTS" id="PR00080">
    <property type="entry name" value="SDRFAMILY"/>
</dbReference>
<dbReference type="PROSITE" id="PS00061">
    <property type="entry name" value="ADH_SHORT"/>
    <property type="match status" value="1"/>
</dbReference>
<dbReference type="PANTHER" id="PTHR42879:SF2">
    <property type="entry name" value="3-OXOACYL-[ACYL-CARRIER-PROTEIN] REDUCTASE FABG"/>
    <property type="match status" value="1"/>
</dbReference>
<accession>A0AAP9N1D2</accession>
<dbReference type="Gene3D" id="3.40.50.720">
    <property type="entry name" value="NAD(P)-binding Rossmann-like Domain"/>
    <property type="match status" value="1"/>
</dbReference>
<dbReference type="PRINTS" id="PR00081">
    <property type="entry name" value="GDHRDH"/>
</dbReference>
<dbReference type="InterPro" id="IPR002347">
    <property type="entry name" value="SDR_fam"/>
</dbReference>
<dbReference type="GO" id="GO:0032787">
    <property type="term" value="P:monocarboxylic acid metabolic process"/>
    <property type="evidence" value="ECO:0007669"/>
    <property type="project" value="UniProtKB-ARBA"/>
</dbReference>
<dbReference type="AlphaFoldDB" id="A0AAP9N1D2"/>
<protein>
    <submittedName>
        <fullName evidence="2">SDR family oxidoreductase</fullName>
    </submittedName>
</protein>
<dbReference type="Pfam" id="PF13561">
    <property type="entry name" value="adh_short_C2"/>
    <property type="match status" value="1"/>
</dbReference>
<dbReference type="PANTHER" id="PTHR42879">
    <property type="entry name" value="3-OXOACYL-(ACYL-CARRIER-PROTEIN) REDUCTASE"/>
    <property type="match status" value="1"/>
</dbReference>